<dbReference type="AlphaFoldDB" id="A0A212L5M0"/>
<name>A0A212L5M0_9BACT</name>
<reference evidence="1" key="1">
    <citation type="submission" date="2016-08" db="EMBL/GenBank/DDBJ databases">
        <authorList>
            <person name="Seilhamer J.J."/>
        </authorList>
    </citation>
    <scope>NUCLEOTIDE SEQUENCE</scope>
    <source>
        <strain evidence="1">86-1</strain>
    </source>
</reference>
<dbReference type="EMBL" id="FMJC01000002">
    <property type="protein sequence ID" value="SCM72815.1"/>
    <property type="molecule type" value="Genomic_DNA"/>
</dbReference>
<evidence type="ECO:0000313" key="1">
    <source>
        <dbReference type="EMBL" id="SCM72815.1"/>
    </source>
</evidence>
<sequence length="55" mass="6306">MRGRIYVKFYCLLASLGCIVSHDTVRKIHVDAPFTLSYPRPSRNNGLSSIARRRL</sequence>
<organism evidence="1">
    <name type="scientific">uncultured Desulfovibrio sp</name>
    <dbReference type="NCBI Taxonomy" id="167968"/>
    <lineage>
        <taxon>Bacteria</taxon>
        <taxon>Pseudomonadati</taxon>
        <taxon>Thermodesulfobacteriota</taxon>
        <taxon>Desulfovibrionia</taxon>
        <taxon>Desulfovibrionales</taxon>
        <taxon>Desulfovibrionaceae</taxon>
        <taxon>Desulfovibrio</taxon>
        <taxon>environmental samples</taxon>
    </lineage>
</organism>
<gene>
    <name evidence="1" type="ORF">KL86DES1_20855</name>
</gene>
<accession>A0A212L5M0</accession>
<proteinExistence type="predicted"/>
<protein>
    <submittedName>
        <fullName evidence="1">Uncharacterized protein</fullName>
    </submittedName>
</protein>